<evidence type="ECO:0000313" key="3">
    <source>
        <dbReference type="Proteomes" id="UP000077266"/>
    </source>
</evidence>
<accession>A0A165C5R8</accession>
<gene>
    <name evidence="2" type="ORF">EXIGLDRAFT_729336</name>
    <name evidence="1" type="ORF">EXIGLDRAFT_730420</name>
</gene>
<dbReference type="EMBL" id="KV426360">
    <property type="protein sequence ID" value="KZV81871.1"/>
    <property type="molecule type" value="Genomic_DNA"/>
</dbReference>
<protein>
    <submittedName>
        <fullName evidence="1">Uncharacterized protein</fullName>
    </submittedName>
</protein>
<reference evidence="1 3" key="1">
    <citation type="journal article" date="2016" name="Mol. Biol. Evol.">
        <title>Comparative Genomics of Early-Diverging Mushroom-Forming Fungi Provides Insights into the Origins of Lignocellulose Decay Capabilities.</title>
        <authorList>
            <person name="Nagy L.G."/>
            <person name="Riley R."/>
            <person name="Tritt A."/>
            <person name="Adam C."/>
            <person name="Daum C."/>
            <person name="Floudas D."/>
            <person name="Sun H."/>
            <person name="Yadav J.S."/>
            <person name="Pangilinan J."/>
            <person name="Larsson K.H."/>
            <person name="Matsuura K."/>
            <person name="Barry K."/>
            <person name="Labutti K."/>
            <person name="Kuo R."/>
            <person name="Ohm R.A."/>
            <person name="Bhattacharya S.S."/>
            <person name="Shirouzu T."/>
            <person name="Yoshinaga Y."/>
            <person name="Martin F.M."/>
            <person name="Grigoriev I.V."/>
            <person name="Hibbett D.S."/>
        </authorList>
    </citation>
    <scope>NUCLEOTIDE SEQUENCE [LARGE SCALE GENOMIC DNA]</scope>
    <source>
        <strain evidence="1 3">HHB12029</strain>
    </source>
</reference>
<dbReference type="Proteomes" id="UP000077266">
    <property type="component" value="Unassembled WGS sequence"/>
</dbReference>
<sequence>MCSPCRLSRGAFVARLALSSMRREETCGSTRTRNSLEAGCFMMTALVLRAVSLQ</sequence>
<proteinExistence type="predicted"/>
<dbReference type="EMBL" id="KV426307">
    <property type="protein sequence ID" value="KZV82710.1"/>
    <property type="molecule type" value="Genomic_DNA"/>
</dbReference>
<dbReference type="AlphaFoldDB" id="A0A165C5R8"/>
<evidence type="ECO:0000313" key="2">
    <source>
        <dbReference type="EMBL" id="KZV82710.1"/>
    </source>
</evidence>
<organism evidence="1 3">
    <name type="scientific">Exidia glandulosa HHB12029</name>
    <dbReference type="NCBI Taxonomy" id="1314781"/>
    <lineage>
        <taxon>Eukaryota</taxon>
        <taxon>Fungi</taxon>
        <taxon>Dikarya</taxon>
        <taxon>Basidiomycota</taxon>
        <taxon>Agaricomycotina</taxon>
        <taxon>Agaricomycetes</taxon>
        <taxon>Auriculariales</taxon>
        <taxon>Exidiaceae</taxon>
        <taxon>Exidia</taxon>
    </lineage>
</organism>
<name>A0A165C5R8_EXIGL</name>
<keyword evidence="3" id="KW-1185">Reference proteome</keyword>
<evidence type="ECO:0000313" key="1">
    <source>
        <dbReference type="EMBL" id="KZV81871.1"/>
    </source>
</evidence>